<gene>
    <name evidence="9" type="ORF">CSSPJE1EN1_LOCUS20550</name>
</gene>
<dbReference type="NCBIfam" id="TIGR01358">
    <property type="entry name" value="DAHP_synth_II"/>
    <property type="match status" value="1"/>
</dbReference>
<protein>
    <recommendedName>
        <fullName evidence="7">Phospho-2-dehydro-3-deoxyheptonate aldolase</fullName>
        <ecNumber evidence="7">2.5.1.54</ecNumber>
    </recommendedName>
</protein>
<dbReference type="InterPro" id="IPR013785">
    <property type="entry name" value="Aldolase_TIM"/>
</dbReference>
<sequence length="585" mass="63475">MALTAAAAVAKQALCTRGLSSSSTSDNVQLVGSGIGSSSKLAVSSRTRRSAAPVVRAVHAADPARMPPQSTTTGAAGTRVQAVKQLEAAEAAPASAATENQTSRSEPWSPSSWRSKTALQQPTYPSAEDLQEVEKTLENFPPLVFAGEARTLEERLHDAALGKAFLLQGGDCAESFKEFDPNNIRDSFRVLLQMGVVLMFGGQMPVVKVGRMAGQFAKPRSADFEDVNGMRLPSYRGDNINGDAPTLDARVPDPNRMVRAYTQAAATLNLLRAFATGGYAAMQRVTQWNLDFVSKSEQGNRYRDLANHVDEALGFMSASGLTPDHSVMRTTEFYTSHECLLLPYEQSLTRKDSTTGLWYDCSAHMLWIGERTRQLDGAHIEFLRGVANPLGVKVSDKMDPADLVKLCEILNPENKPGRLTVIVRMGAEKLRQKLPFLIRAVRQAGCIVTWVSDPMHGNTIKAPSGIKTRPFNAILEEVKAFFDVHDQEGSHAGGVHLEMTGQNVTECVGGSREVTFEDLSTRYHTHCDPRLNASQSLELSFIIAERLRKRRSAGALQNLLLSSATPTTSPLLPNSAAPGNNTLAL</sequence>
<comment type="subcellular location">
    <subcellularLocation>
        <location evidence="7">Plastid</location>
        <location evidence="7">Chloroplast</location>
    </subcellularLocation>
</comment>
<keyword evidence="10" id="KW-1185">Reference proteome</keyword>
<evidence type="ECO:0000256" key="5">
    <source>
        <dbReference type="ARBA" id="ARBA00023141"/>
    </source>
</evidence>
<organism evidence="9 10">
    <name type="scientific">Sphagnum jensenii</name>
    <dbReference type="NCBI Taxonomy" id="128206"/>
    <lineage>
        <taxon>Eukaryota</taxon>
        <taxon>Viridiplantae</taxon>
        <taxon>Streptophyta</taxon>
        <taxon>Embryophyta</taxon>
        <taxon>Bryophyta</taxon>
        <taxon>Sphagnophytina</taxon>
        <taxon>Sphagnopsida</taxon>
        <taxon>Sphagnales</taxon>
        <taxon>Sphagnaceae</taxon>
        <taxon>Sphagnum</taxon>
    </lineage>
</organism>
<dbReference type="PANTHER" id="PTHR21337">
    <property type="entry name" value="PHOSPHO-2-DEHYDRO-3-DEOXYHEPTONATE ALDOLASE 1, 2"/>
    <property type="match status" value="1"/>
</dbReference>
<keyword evidence="3 7" id="KW-0028">Amino-acid biosynthesis</keyword>
<dbReference type="Gene3D" id="3.20.20.70">
    <property type="entry name" value="Aldolase class I"/>
    <property type="match status" value="1"/>
</dbReference>
<keyword evidence="5 7" id="KW-0057">Aromatic amino acid biosynthesis</keyword>
<dbReference type="Pfam" id="PF01474">
    <property type="entry name" value="DAHP_synth_2"/>
    <property type="match status" value="1"/>
</dbReference>
<dbReference type="EC" id="2.5.1.54" evidence="7"/>
<comment type="pathway">
    <text evidence="1 7">Metabolic intermediate biosynthesis; chorismate biosynthesis; chorismate from D-erythrose 4-phosphate and phosphoenolpyruvate: step 1/7.</text>
</comment>
<evidence type="ECO:0000256" key="7">
    <source>
        <dbReference type="RuleBase" id="RU363071"/>
    </source>
</evidence>
<evidence type="ECO:0000313" key="10">
    <source>
        <dbReference type="Proteomes" id="UP001497444"/>
    </source>
</evidence>
<feature type="compositionally biased region" description="Polar residues" evidence="8">
    <location>
        <begin position="18"/>
        <end position="45"/>
    </location>
</feature>
<feature type="compositionally biased region" description="Low complexity" evidence="8">
    <location>
        <begin position="88"/>
        <end position="115"/>
    </location>
</feature>
<name>A0ABP0X8T7_9BRYO</name>
<evidence type="ECO:0000256" key="1">
    <source>
        <dbReference type="ARBA" id="ARBA00004688"/>
    </source>
</evidence>
<dbReference type="Proteomes" id="UP001497444">
    <property type="component" value="Chromosome 6"/>
</dbReference>
<evidence type="ECO:0000256" key="2">
    <source>
        <dbReference type="ARBA" id="ARBA00008911"/>
    </source>
</evidence>
<feature type="region of interest" description="Disordered" evidence="8">
    <location>
        <begin position="18"/>
        <end position="128"/>
    </location>
</feature>
<evidence type="ECO:0000256" key="4">
    <source>
        <dbReference type="ARBA" id="ARBA00022679"/>
    </source>
</evidence>
<comment type="similarity">
    <text evidence="2 7">Belongs to the class-II DAHP synthase family.</text>
</comment>
<reference evidence="9" key="1">
    <citation type="submission" date="2024-02" db="EMBL/GenBank/DDBJ databases">
        <authorList>
            <consortium name="ELIXIR-Norway"/>
            <consortium name="Elixir Norway"/>
        </authorList>
    </citation>
    <scope>NUCLEOTIDE SEQUENCE</scope>
</reference>
<comment type="catalytic activity">
    <reaction evidence="6 7">
        <text>D-erythrose 4-phosphate + phosphoenolpyruvate + H2O = 7-phospho-2-dehydro-3-deoxy-D-arabino-heptonate + phosphate</text>
        <dbReference type="Rhea" id="RHEA:14717"/>
        <dbReference type="ChEBI" id="CHEBI:15377"/>
        <dbReference type="ChEBI" id="CHEBI:16897"/>
        <dbReference type="ChEBI" id="CHEBI:43474"/>
        <dbReference type="ChEBI" id="CHEBI:58394"/>
        <dbReference type="ChEBI" id="CHEBI:58702"/>
        <dbReference type="EC" id="2.5.1.54"/>
    </reaction>
</comment>
<accession>A0ABP0X8T7</accession>
<dbReference type="EMBL" id="OZ020101">
    <property type="protein sequence ID" value="CAK9275072.1"/>
    <property type="molecule type" value="Genomic_DNA"/>
</dbReference>
<dbReference type="PANTHER" id="PTHR21337:SF0">
    <property type="entry name" value="PHOSPHO-2-DEHYDRO-3-DEOXYHEPTONATE ALDOLASE"/>
    <property type="match status" value="1"/>
</dbReference>
<keyword evidence="7" id="KW-0934">Plastid</keyword>
<evidence type="ECO:0000256" key="6">
    <source>
        <dbReference type="ARBA" id="ARBA00047508"/>
    </source>
</evidence>
<evidence type="ECO:0000256" key="8">
    <source>
        <dbReference type="SAM" id="MobiDB-lite"/>
    </source>
</evidence>
<proteinExistence type="inferred from homology"/>
<keyword evidence="7" id="KW-0150">Chloroplast</keyword>
<dbReference type="SUPFAM" id="SSF51569">
    <property type="entry name" value="Aldolase"/>
    <property type="match status" value="1"/>
</dbReference>
<keyword evidence="4 7" id="KW-0808">Transferase</keyword>
<evidence type="ECO:0000313" key="9">
    <source>
        <dbReference type="EMBL" id="CAK9275072.1"/>
    </source>
</evidence>
<evidence type="ECO:0000256" key="3">
    <source>
        <dbReference type="ARBA" id="ARBA00022605"/>
    </source>
</evidence>
<dbReference type="InterPro" id="IPR002480">
    <property type="entry name" value="DAHP_synth_2"/>
</dbReference>
<keyword evidence="7" id="KW-0809">Transit peptide</keyword>